<keyword evidence="2 4" id="KW-0238">DNA-binding</keyword>
<dbReference type="PANTHER" id="PTHR30055">
    <property type="entry name" value="HTH-TYPE TRANSCRIPTIONAL REGULATOR RUTR"/>
    <property type="match status" value="1"/>
</dbReference>
<dbReference type="RefSeq" id="WP_319945303.1">
    <property type="nucleotide sequence ID" value="NZ_WEGK01000010.1"/>
</dbReference>
<dbReference type="InterPro" id="IPR009057">
    <property type="entry name" value="Homeodomain-like_sf"/>
</dbReference>
<dbReference type="SUPFAM" id="SSF46689">
    <property type="entry name" value="Homeodomain-like"/>
    <property type="match status" value="1"/>
</dbReference>
<keyword evidence="7" id="KW-1185">Reference proteome</keyword>
<dbReference type="EMBL" id="WEGK01000010">
    <property type="protein sequence ID" value="MQY21649.1"/>
    <property type="molecule type" value="Genomic_DNA"/>
</dbReference>
<dbReference type="PANTHER" id="PTHR30055:SF234">
    <property type="entry name" value="HTH-TYPE TRANSCRIPTIONAL REGULATOR BETI"/>
    <property type="match status" value="1"/>
</dbReference>
<evidence type="ECO:0000313" key="6">
    <source>
        <dbReference type="EMBL" id="MQY21649.1"/>
    </source>
</evidence>
<dbReference type="Pfam" id="PF17925">
    <property type="entry name" value="TetR_C_20"/>
    <property type="match status" value="1"/>
</dbReference>
<feature type="domain" description="HTH tetR-type" evidence="5">
    <location>
        <begin position="18"/>
        <end position="78"/>
    </location>
</feature>
<dbReference type="InterPro" id="IPR041642">
    <property type="entry name" value="KstR_C"/>
</dbReference>
<evidence type="ECO:0000259" key="5">
    <source>
        <dbReference type="PROSITE" id="PS50977"/>
    </source>
</evidence>
<dbReference type="Pfam" id="PF00440">
    <property type="entry name" value="TetR_N"/>
    <property type="match status" value="1"/>
</dbReference>
<evidence type="ECO:0000313" key="7">
    <source>
        <dbReference type="Proteomes" id="UP000438448"/>
    </source>
</evidence>
<proteinExistence type="predicted"/>
<dbReference type="Proteomes" id="UP000438448">
    <property type="component" value="Unassembled WGS sequence"/>
</dbReference>
<name>A0A7K0D7U7_9NOCA</name>
<evidence type="ECO:0000256" key="3">
    <source>
        <dbReference type="ARBA" id="ARBA00023163"/>
    </source>
</evidence>
<comment type="caution">
    <text evidence="6">The sequence shown here is derived from an EMBL/GenBank/DDBJ whole genome shotgun (WGS) entry which is preliminary data.</text>
</comment>
<feature type="DNA-binding region" description="H-T-H motif" evidence="4">
    <location>
        <begin position="41"/>
        <end position="60"/>
    </location>
</feature>
<keyword evidence="3" id="KW-0804">Transcription</keyword>
<accession>A0A7K0D7U7</accession>
<sequence length="221" mass="23286">MSIKSEAGPSDRPTRSKAATVRALLDATVEVLRTSGYEALTIKSAAAHAGIGRATAYGHFGSRNHLVAEVYWHRISSIDAPSASSADVRTRAAILLRQLALLMSDEPALARAVTVAMCNADPDTEALRSRIGYRVHQLITAAVADDGTAELVEVLEDMYFGALVRAGTADGYSYTAVAAHLEHAVLRLFGDQPEPSAQLGTGVVHSALIGTAENFSPNGNC</sequence>
<organism evidence="6 7">
    <name type="scientific">Nocardia macrotermitis</name>
    <dbReference type="NCBI Taxonomy" id="2585198"/>
    <lineage>
        <taxon>Bacteria</taxon>
        <taxon>Bacillati</taxon>
        <taxon>Actinomycetota</taxon>
        <taxon>Actinomycetes</taxon>
        <taxon>Mycobacteriales</taxon>
        <taxon>Nocardiaceae</taxon>
        <taxon>Nocardia</taxon>
    </lineage>
</organism>
<dbReference type="AlphaFoldDB" id="A0A7K0D7U7"/>
<evidence type="ECO:0000256" key="2">
    <source>
        <dbReference type="ARBA" id="ARBA00023125"/>
    </source>
</evidence>
<evidence type="ECO:0000256" key="4">
    <source>
        <dbReference type="PROSITE-ProRule" id="PRU00335"/>
    </source>
</evidence>
<keyword evidence="1" id="KW-0805">Transcription regulation</keyword>
<evidence type="ECO:0000256" key="1">
    <source>
        <dbReference type="ARBA" id="ARBA00023015"/>
    </source>
</evidence>
<protein>
    <submittedName>
        <fullName evidence="6">Putative HTH-type transcriptional regulator</fullName>
    </submittedName>
</protein>
<dbReference type="InterPro" id="IPR050109">
    <property type="entry name" value="HTH-type_TetR-like_transc_reg"/>
</dbReference>
<dbReference type="PRINTS" id="PR00455">
    <property type="entry name" value="HTHTETR"/>
</dbReference>
<dbReference type="GO" id="GO:0000976">
    <property type="term" value="F:transcription cis-regulatory region binding"/>
    <property type="evidence" value="ECO:0007669"/>
    <property type="project" value="TreeGrafter"/>
</dbReference>
<dbReference type="Gene3D" id="1.10.357.10">
    <property type="entry name" value="Tetracycline Repressor, domain 2"/>
    <property type="match status" value="1"/>
</dbReference>
<dbReference type="InterPro" id="IPR001647">
    <property type="entry name" value="HTH_TetR"/>
</dbReference>
<dbReference type="PROSITE" id="PS50977">
    <property type="entry name" value="HTH_TETR_2"/>
    <property type="match status" value="1"/>
</dbReference>
<reference evidence="6 7" key="1">
    <citation type="submission" date="2019-10" db="EMBL/GenBank/DDBJ databases">
        <title>Nocardia macrotermitis sp. nov. and Nocardia aurantia sp. nov., isolated from the gut of fungus growing-termite Macrotermes natalensis.</title>
        <authorList>
            <person name="Benndorf R."/>
            <person name="Schwitalla J."/>
            <person name="Martin K."/>
            <person name="De Beer W."/>
            <person name="Kaster A.-K."/>
            <person name="Vollmers J."/>
            <person name="Poulsen M."/>
            <person name="Beemelmanns C."/>
        </authorList>
    </citation>
    <scope>NUCLEOTIDE SEQUENCE [LARGE SCALE GENOMIC DNA]</scope>
    <source>
        <strain evidence="6 7">RB20</strain>
    </source>
</reference>
<gene>
    <name evidence="6" type="ORF">NRB20_47620</name>
</gene>
<dbReference type="GO" id="GO:0003700">
    <property type="term" value="F:DNA-binding transcription factor activity"/>
    <property type="evidence" value="ECO:0007669"/>
    <property type="project" value="TreeGrafter"/>
</dbReference>